<dbReference type="PRINTS" id="PR00344">
    <property type="entry name" value="BCTRLSENSOR"/>
</dbReference>
<evidence type="ECO:0000256" key="2">
    <source>
        <dbReference type="ARBA" id="ARBA00004236"/>
    </source>
</evidence>
<dbReference type="PANTHER" id="PTHR45453:SF1">
    <property type="entry name" value="PHOSPHATE REGULON SENSOR PROTEIN PHOR"/>
    <property type="match status" value="1"/>
</dbReference>
<dbReference type="FunFam" id="3.30.565.10:FF:000023">
    <property type="entry name" value="PAS domain-containing sensor histidine kinase"/>
    <property type="match status" value="1"/>
</dbReference>
<dbReference type="Pfam" id="PF00989">
    <property type="entry name" value="PAS"/>
    <property type="match status" value="1"/>
</dbReference>
<evidence type="ECO:0000256" key="3">
    <source>
        <dbReference type="ARBA" id="ARBA00012438"/>
    </source>
</evidence>
<dbReference type="Gene3D" id="1.10.287.130">
    <property type="match status" value="1"/>
</dbReference>
<feature type="domain" description="PAS" evidence="13">
    <location>
        <begin position="151"/>
        <end position="222"/>
    </location>
</feature>
<evidence type="ECO:0000256" key="11">
    <source>
        <dbReference type="ARBA" id="ARBA00023136"/>
    </source>
</evidence>
<keyword evidence="9" id="KW-0067">ATP-binding</keyword>
<dbReference type="NCBIfam" id="TIGR00229">
    <property type="entry name" value="sensory_box"/>
    <property type="match status" value="4"/>
</dbReference>
<proteinExistence type="predicted"/>
<dbReference type="InterPro" id="IPR003594">
    <property type="entry name" value="HATPase_dom"/>
</dbReference>
<dbReference type="InterPro" id="IPR013767">
    <property type="entry name" value="PAS_fold"/>
</dbReference>
<evidence type="ECO:0000256" key="7">
    <source>
        <dbReference type="ARBA" id="ARBA00022741"/>
    </source>
</evidence>
<evidence type="ECO:0000259" key="13">
    <source>
        <dbReference type="PROSITE" id="PS50112"/>
    </source>
</evidence>
<dbReference type="Proteomes" id="UP000320300">
    <property type="component" value="Unassembled WGS sequence"/>
</dbReference>
<evidence type="ECO:0000256" key="4">
    <source>
        <dbReference type="ARBA" id="ARBA00022475"/>
    </source>
</evidence>
<dbReference type="FunFam" id="3.30.450.20:FF:000099">
    <property type="entry name" value="Sensory box sensor histidine kinase"/>
    <property type="match status" value="1"/>
</dbReference>
<evidence type="ECO:0000256" key="8">
    <source>
        <dbReference type="ARBA" id="ARBA00022777"/>
    </source>
</evidence>
<dbReference type="Pfam" id="PF00512">
    <property type="entry name" value="HisKA"/>
    <property type="match status" value="1"/>
</dbReference>
<dbReference type="SUPFAM" id="SSF55874">
    <property type="entry name" value="ATPase domain of HSP90 chaperone/DNA topoisomerase II/histidine kinase"/>
    <property type="match status" value="1"/>
</dbReference>
<evidence type="ECO:0000313" key="15">
    <source>
        <dbReference type="EMBL" id="SMO95189.1"/>
    </source>
</evidence>
<keyword evidence="6" id="KW-0808">Transferase</keyword>
<evidence type="ECO:0000259" key="12">
    <source>
        <dbReference type="PROSITE" id="PS50109"/>
    </source>
</evidence>
<evidence type="ECO:0000256" key="9">
    <source>
        <dbReference type="ARBA" id="ARBA00022840"/>
    </source>
</evidence>
<dbReference type="SMART" id="SM00387">
    <property type="entry name" value="HATPase_c"/>
    <property type="match status" value="1"/>
</dbReference>
<dbReference type="RefSeq" id="WP_142530239.1">
    <property type="nucleotide sequence ID" value="NZ_CBCSJO010000011.1"/>
</dbReference>
<sequence length="755" mass="85023">MASLNSEQELFKSLVEASAVPTAIYIGQDIVIAAVNAGMLSFLGKDASLIGKPVREAMPDAGLQHIVAHIRLVFSTGIAYHKKEDKTEILIDGTPQDFYFSHTIKALRNSQGEPAGVVQTIVDITALVLARKKIAETEEHLAFALSTARMREQQLLCLVDHNADHMSVADMEGNLIYMNAAARKLLGVDPDEDVTTLSANDFYSAAELKRVQETVIQQIKEQTGWQGTIRLRNRLTHEDIPCQVNYILTKDPESGEVIGRGATVRDLRPEIRAKAELQRLGMIVDISEDFCNYSDIEGNTIYLNAAGLRLIGMDKEDMGTTNLFQYHTEHSAAAIRDVIMPQLHRSGKWSGTLELVHQQTGEVIPIHKQLFIIREDITDLPIAIAGIARDLRPELKAGKALDFKNTQLQIAIRELEFLANSVPVVVWRSDPQGQLDYINQRWNEKSPIAISKALGNGWAETIHPDDEKRAWAAWRLCLNTGSPYQIEFRLLDKFGTYRWWMVRAIALKDDNGHIIKWYGSNIDITDQKELEKQKDNFLGVASHELKTPVTSIKAYVQVMEMMFRRAGDTKNAELLAKMDHQINRLSNLIADLLEVTKISTGRLQVASSVFSFNQMVEEVIEEVQRTSVNHEIQRNLHFDKEITGDKERICQVIINLLTNAIKYSPDASRIIISTEGNDSEVKICVQDFGIGIRKDQQERIFEQFYRVNGNREYTFPGLGLGLYISSEIVKHLNGRIWVDSVEGKGSTFCFSLPLN</sequence>
<dbReference type="Gene3D" id="3.30.565.10">
    <property type="entry name" value="Histidine kinase-like ATPase, C-terminal domain"/>
    <property type="match status" value="1"/>
</dbReference>
<dbReference type="SMART" id="SM00086">
    <property type="entry name" value="PAC"/>
    <property type="match status" value="4"/>
</dbReference>
<keyword evidence="7" id="KW-0547">Nucleotide-binding</keyword>
<dbReference type="Pfam" id="PF08447">
    <property type="entry name" value="PAS_3"/>
    <property type="match status" value="1"/>
</dbReference>
<dbReference type="InterPro" id="IPR001610">
    <property type="entry name" value="PAC"/>
</dbReference>
<evidence type="ECO:0000256" key="1">
    <source>
        <dbReference type="ARBA" id="ARBA00000085"/>
    </source>
</evidence>
<evidence type="ECO:0000256" key="10">
    <source>
        <dbReference type="ARBA" id="ARBA00023012"/>
    </source>
</evidence>
<dbReference type="CDD" id="cd00130">
    <property type="entry name" value="PAS"/>
    <property type="match status" value="2"/>
</dbReference>
<dbReference type="SUPFAM" id="SSF47384">
    <property type="entry name" value="Homodimeric domain of signal transducing histidine kinase"/>
    <property type="match status" value="1"/>
</dbReference>
<dbReference type="InterPro" id="IPR050351">
    <property type="entry name" value="BphY/WalK/GraS-like"/>
</dbReference>
<dbReference type="Pfam" id="PF13426">
    <property type="entry name" value="PAS_9"/>
    <property type="match status" value="1"/>
</dbReference>
<keyword evidence="5" id="KW-0597">Phosphoprotein</keyword>
<dbReference type="GO" id="GO:0004721">
    <property type="term" value="F:phosphoprotein phosphatase activity"/>
    <property type="evidence" value="ECO:0007669"/>
    <property type="project" value="TreeGrafter"/>
</dbReference>
<keyword evidence="8" id="KW-0418">Kinase</keyword>
<dbReference type="SMART" id="SM00091">
    <property type="entry name" value="PAS"/>
    <property type="match status" value="4"/>
</dbReference>
<dbReference type="PROSITE" id="PS50112">
    <property type="entry name" value="PAS"/>
    <property type="match status" value="1"/>
</dbReference>
<gene>
    <name evidence="15" type="ORF">SAMN06265348_11223</name>
</gene>
<dbReference type="CDD" id="cd00075">
    <property type="entry name" value="HATPase"/>
    <property type="match status" value="1"/>
</dbReference>
<dbReference type="InterPro" id="IPR036890">
    <property type="entry name" value="HATPase_C_sf"/>
</dbReference>
<dbReference type="GO" id="GO:0000155">
    <property type="term" value="F:phosphorelay sensor kinase activity"/>
    <property type="evidence" value="ECO:0007669"/>
    <property type="project" value="InterPro"/>
</dbReference>
<dbReference type="SUPFAM" id="SSF55785">
    <property type="entry name" value="PYP-like sensor domain (PAS domain)"/>
    <property type="match status" value="4"/>
</dbReference>
<keyword evidence="16" id="KW-1185">Reference proteome</keyword>
<dbReference type="GO" id="GO:0005524">
    <property type="term" value="F:ATP binding"/>
    <property type="evidence" value="ECO:0007669"/>
    <property type="project" value="UniProtKB-KW"/>
</dbReference>
<reference evidence="15 16" key="1">
    <citation type="submission" date="2017-05" db="EMBL/GenBank/DDBJ databases">
        <authorList>
            <person name="Varghese N."/>
            <person name="Submissions S."/>
        </authorList>
    </citation>
    <scope>NUCLEOTIDE SEQUENCE [LARGE SCALE GENOMIC DNA]</scope>
    <source>
        <strain evidence="15 16">DSM 19036</strain>
    </source>
</reference>
<dbReference type="CDD" id="cd00082">
    <property type="entry name" value="HisKA"/>
    <property type="match status" value="1"/>
</dbReference>
<dbReference type="EC" id="2.7.13.3" evidence="3"/>
<name>A0A521FGB7_9SPHI</name>
<protein>
    <recommendedName>
        <fullName evidence="3">histidine kinase</fullName>
        <ecNumber evidence="3">2.7.13.3</ecNumber>
    </recommendedName>
</protein>
<dbReference type="InterPro" id="IPR013656">
    <property type="entry name" value="PAS_4"/>
</dbReference>
<evidence type="ECO:0000259" key="14">
    <source>
        <dbReference type="PROSITE" id="PS50113"/>
    </source>
</evidence>
<dbReference type="InterPro" id="IPR036097">
    <property type="entry name" value="HisK_dim/P_sf"/>
</dbReference>
<keyword evidence="4" id="KW-1003">Cell membrane</keyword>
<dbReference type="InterPro" id="IPR000700">
    <property type="entry name" value="PAS-assoc_C"/>
</dbReference>
<dbReference type="AlphaFoldDB" id="A0A521FGB7"/>
<feature type="domain" description="PAC" evidence="14">
    <location>
        <begin position="484"/>
        <end position="536"/>
    </location>
</feature>
<evidence type="ECO:0000313" key="16">
    <source>
        <dbReference type="Proteomes" id="UP000320300"/>
    </source>
</evidence>
<comment type="catalytic activity">
    <reaction evidence="1">
        <text>ATP + protein L-histidine = ADP + protein N-phospho-L-histidine.</text>
        <dbReference type="EC" id="2.7.13.3"/>
    </reaction>
</comment>
<organism evidence="15 16">
    <name type="scientific">Pedobacter westerhofensis</name>
    <dbReference type="NCBI Taxonomy" id="425512"/>
    <lineage>
        <taxon>Bacteria</taxon>
        <taxon>Pseudomonadati</taxon>
        <taxon>Bacteroidota</taxon>
        <taxon>Sphingobacteriia</taxon>
        <taxon>Sphingobacteriales</taxon>
        <taxon>Sphingobacteriaceae</taxon>
        <taxon>Pedobacter</taxon>
    </lineage>
</organism>
<evidence type="ECO:0000256" key="5">
    <source>
        <dbReference type="ARBA" id="ARBA00022553"/>
    </source>
</evidence>
<dbReference type="EMBL" id="FXTN01000012">
    <property type="protein sequence ID" value="SMO95189.1"/>
    <property type="molecule type" value="Genomic_DNA"/>
</dbReference>
<dbReference type="InterPro" id="IPR004358">
    <property type="entry name" value="Sig_transdc_His_kin-like_C"/>
</dbReference>
<accession>A0A521FGB7</accession>
<dbReference type="InterPro" id="IPR000014">
    <property type="entry name" value="PAS"/>
</dbReference>
<dbReference type="GO" id="GO:0016036">
    <property type="term" value="P:cellular response to phosphate starvation"/>
    <property type="evidence" value="ECO:0007669"/>
    <property type="project" value="TreeGrafter"/>
</dbReference>
<evidence type="ECO:0000256" key="6">
    <source>
        <dbReference type="ARBA" id="ARBA00022679"/>
    </source>
</evidence>
<dbReference type="Pfam" id="PF08448">
    <property type="entry name" value="PAS_4"/>
    <property type="match status" value="1"/>
</dbReference>
<comment type="subcellular location">
    <subcellularLocation>
        <location evidence="2">Cell membrane</location>
    </subcellularLocation>
</comment>
<dbReference type="Gene3D" id="3.30.450.20">
    <property type="entry name" value="PAS domain"/>
    <property type="match status" value="4"/>
</dbReference>
<dbReference type="SMART" id="SM00388">
    <property type="entry name" value="HisKA"/>
    <property type="match status" value="1"/>
</dbReference>
<dbReference type="InterPro" id="IPR003661">
    <property type="entry name" value="HisK_dim/P_dom"/>
</dbReference>
<dbReference type="PANTHER" id="PTHR45453">
    <property type="entry name" value="PHOSPHATE REGULON SENSOR PROTEIN PHOR"/>
    <property type="match status" value="1"/>
</dbReference>
<dbReference type="InterPro" id="IPR005467">
    <property type="entry name" value="His_kinase_dom"/>
</dbReference>
<keyword evidence="10" id="KW-0902">Two-component regulatory system</keyword>
<dbReference type="InterPro" id="IPR013655">
    <property type="entry name" value="PAS_fold_3"/>
</dbReference>
<dbReference type="Pfam" id="PF02518">
    <property type="entry name" value="HATPase_c"/>
    <property type="match status" value="1"/>
</dbReference>
<dbReference type="GO" id="GO:0005886">
    <property type="term" value="C:plasma membrane"/>
    <property type="evidence" value="ECO:0007669"/>
    <property type="project" value="UniProtKB-SubCell"/>
</dbReference>
<dbReference type="PROSITE" id="PS50109">
    <property type="entry name" value="HIS_KIN"/>
    <property type="match status" value="1"/>
</dbReference>
<dbReference type="InterPro" id="IPR035965">
    <property type="entry name" value="PAS-like_dom_sf"/>
</dbReference>
<dbReference type="GO" id="GO:0006355">
    <property type="term" value="P:regulation of DNA-templated transcription"/>
    <property type="evidence" value="ECO:0007669"/>
    <property type="project" value="InterPro"/>
</dbReference>
<keyword evidence="11" id="KW-0472">Membrane</keyword>
<dbReference type="PROSITE" id="PS50113">
    <property type="entry name" value="PAC"/>
    <property type="match status" value="1"/>
</dbReference>
<feature type="domain" description="Histidine kinase" evidence="12">
    <location>
        <begin position="540"/>
        <end position="755"/>
    </location>
</feature>
<dbReference type="OrthoDB" id="9813151at2"/>